<proteinExistence type="inferred from homology"/>
<dbReference type="STRING" id="341454.A0A4S2N6V8"/>
<keyword evidence="4 9" id="KW-0812">Transmembrane</keyword>
<evidence type="ECO:0000256" key="1">
    <source>
        <dbReference type="ARBA" id="ARBA00004477"/>
    </source>
</evidence>
<evidence type="ECO:0000313" key="10">
    <source>
        <dbReference type="EMBL" id="TGZ85069.1"/>
    </source>
</evidence>
<evidence type="ECO:0000256" key="2">
    <source>
        <dbReference type="ARBA" id="ARBA00005245"/>
    </source>
</evidence>
<dbReference type="FunCoup" id="A0A4S2N6V8">
    <property type="interactions" value="130"/>
</dbReference>
<comment type="subcellular location">
    <subcellularLocation>
        <location evidence="1">Endoplasmic reticulum membrane</location>
        <topology evidence="1">Multi-pass membrane protein</topology>
    </subcellularLocation>
</comment>
<evidence type="ECO:0000256" key="4">
    <source>
        <dbReference type="ARBA" id="ARBA00022692"/>
    </source>
</evidence>
<dbReference type="InterPro" id="IPR009542">
    <property type="entry name" value="Spc1/SPCS1"/>
</dbReference>
<dbReference type="EMBL" id="ML220112">
    <property type="protein sequence ID" value="TGZ85069.1"/>
    <property type="molecule type" value="Genomic_DNA"/>
</dbReference>
<name>A0A4S2N6V8_9PEZI</name>
<dbReference type="InParanoid" id="A0A4S2N6V8"/>
<feature type="transmembrane region" description="Helical" evidence="9">
    <location>
        <begin position="23"/>
        <end position="41"/>
    </location>
</feature>
<dbReference type="Pfam" id="PF06645">
    <property type="entry name" value="SPC12"/>
    <property type="match status" value="1"/>
</dbReference>
<evidence type="ECO:0000256" key="5">
    <source>
        <dbReference type="ARBA" id="ARBA00022824"/>
    </source>
</evidence>
<dbReference type="OrthoDB" id="263893at2759"/>
<keyword evidence="6 9" id="KW-1133">Transmembrane helix</keyword>
<evidence type="ECO:0000256" key="7">
    <source>
        <dbReference type="ARBA" id="ARBA00023136"/>
    </source>
</evidence>
<comment type="function">
    <text evidence="8">Component of the signal peptidase complex (SPC) which catalyzes the cleavage of N-terminal signal sequences from nascent proteins as they are translocated into the lumen of the endoplasmic reticulum. Dispensable for SPC enzymatic activity.</text>
</comment>
<organism evidence="10 11">
    <name type="scientific">Ascodesmis nigricans</name>
    <dbReference type="NCBI Taxonomy" id="341454"/>
    <lineage>
        <taxon>Eukaryota</taxon>
        <taxon>Fungi</taxon>
        <taxon>Dikarya</taxon>
        <taxon>Ascomycota</taxon>
        <taxon>Pezizomycotina</taxon>
        <taxon>Pezizomycetes</taxon>
        <taxon>Pezizales</taxon>
        <taxon>Ascodesmidaceae</taxon>
        <taxon>Ascodesmis</taxon>
    </lineage>
</organism>
<comment type="similarity">
    <text evidence="2">Belongs to the SPCS1 family.</text>
</comment>
<evidence type="ECO:0000256" key="6">
    <source>
        <dbReference type="ARBA" id="ARBA00022989"/>
    </source>
</evidence>
<evidence type="ECO:0000313" key="11">
    <source>
        <dbReference type="Proteomes" id="UP000298138"/>
    </source>
</evidence>
<dbReference type="GO" id="GO:0006465">
    <property type="term" value="P:signal peptide processing"/>
    <property type="evidence" value="ECO:0007669"/>
    <property type="project" value="InterPro"/>
</dbReference>
<gene>
    <name evidence="10" type="ORF">EX30DRAFT_326023</name>
</gene>
<keyword evidence="11" id="KW-1185">Reference proteome</keyword>
<reference evidence="10 11" key="1">
    <citation type="submission" date="2019-04" db="EMBL/GenBank/DDBJ databases">
        <title>Comparative genomics and transcriptomics to analyze fruiting body development in filamentous ascomycetes.</title>
        <authorList>
            <consortium name="DOE Joint Genome Institute"/>
            <person name="Lutkenhaus R."/>
            <person name="Traeger S."/>
            <person name="Breuer J."/>
            <person name="Kuo A."/>
            <person name="Lipzen A."/>
            <person name="Pangilinan J."/>
            <person name="Dilworth D."/>
            <person name="Sandor L."/>
            <person name="Poggeler S."/>
            <person name="Barry K."/>
            <person name="Grigoriev I.V."/>
            <person name="Nowrousian M."/>
        </authorList>
    </citation>
    <scope>NUCLEOTIDE SEQUENCE [LARGE SCALE GENOMIC DNA]</scope>
    <source>
        <strain evidence="10 11">CBS 389.68</strain>
    </source>
</reference>
<sequence length="91" mass="9999">MDALQNLIDGFIDFEGQKRAEQLCNVLLVLTGVIAYVVGFVLQDLTYTVYIGLGGTALTMLAVVPPWPAFKKNPVTWLPAGTTEVEEKKEQ</sequence>
<dbReference type="AlphaFoldDB" id="A0A4S2N6V8"/>
<evidence type="ECO:0000256" key="3">
    <source>
        <dbReference type="ARBA" id="ARBA00017059"/>
    </source>
</evidence>
<keyword evidence="5" id="KW-0256">Endoplasmic reticulum</keyword>
<keyword evidence="7 9" id="KW-0472">Membrane</keyword>
<protein>
    <recommendedName>
        <fullName evidence="3">Signal peptidase complex subunit 1</fullName>
    </recommendedName>
</protein>
<evidence type="ECO:0000256" key="9">
    <source>
        <dbReference type="SAM" id="Phobius"/>
    </source>
</evidence>
<evidence type="ECO:0000256" key="8">
    <source>
        <dbReference type="ARBA" id="ARBA00045204"/>
    </source>
</evidence>
<dbReference type="PANTHER" id="PTHR13202">
    <property type="entry name" value="MICROSOMAL SIGNAL PEPTIDASE 12 KDA SUBUNIT"/>
    <property type="match status" value="1"/>
</dbReference>
<dbReference type="PANTHER" id="PTHR13202:SF0">
    <property type="entry name" value="SIGNAL PEPTIDASE COMPLEX SUBUNIT 1"/>
    <property type="match status" value="1"/>
</dbReference>
<feature type="transmembrane region" description="Helical" evidence="9">
    <location>
        <begin position="47"/>
        <end position="64"/>
    </location>
</feature>
<dbReference type="GO" id="GO:0045047">
    <property type="term" value="P:protein targeting to ER"/>
    <property type="evidence" value="ECO:0007669"/>
    <property type="project" value="TreeGrafter"/>
</dbReference>
<accession>A0A4S2N6V8</accession>
<dbReference type="GO" id="GO:0005787">
    <property type="term" value="C:signal peptidase complex"/>
    <property type="evidence" value="ECO:0007669"/>
    <property type="project" value="InterPro"/>
</dbReference>
<dbReference type="Proteomes" id="UP000298138">
    <property type="component" value="Unassembled WGS sequence"/>
</dbReference>